<organism evidence="1 2">
    <name type="scientific">Rhododendron molle</name>
    <name type="common">Chinese azalea</name>
    <name type="synonym">Azalea mollis</name>
    <dbReference type="NCBI Taxonomy" id="49168"/>
    <lineage>
        <taxon>Eukaryota</taxon>
        <taxon>Viridiplantae</taxon>
        <taxon>Streptophyta</taxon>
        <taxon>Embryophyta</taxon>
        <taxon>Tracheophyta</taxon>
        <taxon>Spermatophyta</taxon>
        <taxon>Magnoliopsida</taxon>
        <taxon>eudicotyledons</taxon>
        <taxon>Gunneridae</taxon>
        <taxon>Pentapetalae</taxon>
        <taxon>asterids</taxon>
        <taxon>Ericales</taxon>
        <taxon>Ericaceae</taxon>
        <taxon>Ericoideae</taxon>
        <taxon>Rhodoreae</taxon>
        <taxon>Rhododendron</taxon>
    </lineage>
</organism>
<gene>
    <name evidence="1" type="ORF">RHMOL_Rhmol08G0289500</name>
</gene>
<dbReference type="EMBL" id="CM046395">
    <property type="protein sequence ID" value="KAI8544347.1"/>
    <property type="molecule type" value="Genomic_DNA"/>
</dbReference>
<evidence type="ECO:0000313" key="1">
    <source>
        <dbReference type="EMBL" id="KAI8544347.1"/>
    </source>
</evidence>
<comment type="caution">
    <text evidence="1">The sequence shown here is derived from an EMBL/GenBank/DDBJ whole genome shotgun (WGS) entry which is preliminary data.</text>
</comment>
<accession>A0ACC0MV40</accession>
<sequence length="186" mass="20893">MTGLQRSVTSFRRQGSSGTVWDDKFLNELSDQLNQKADEENKPQEEENPAIAVGSTSTIRRSRSMITTIERSRSISTVQRSRSNGSIERSRSSGSGRALTTRRVLVLSPALDPPSPRVSACGFCGFSRKKENPRRPKSEAAELLCCIWMLDVWRDLLKEERGIPGKILDHYHVIQRVASVFRTLST</sequence>
<keyword evidence="2" id="KW-1185">Reference proteome</keyword>
<dbReference type="Proteomes" id="UP001062846">
    <property type="component" value="Chromosome 8"/>
</dbReference>
<reference evidence="1" key="1">
    <citation type="submission" date="2022-02" db="EMBL/GenBank/DDBJ databases">
        <title>Plant Genome Project.</title>
        <authorList>
            <person name="Zhang R.-G."/>
        </authorList>
    </citation>
    <scope>NUCLEOTIDE SEQUENCE</scope>
    <source>
        <strain evidence="1">AT1</strain>
    </source>
</reference>
<name>A0ACC0MV40_RHOML</name>
<proteinExistence type="predicted"/>
<evidence type="ECO:0000313" key="2">
    <source>
        <dbReference type="Proteomes" id="UP001062846"/>
    </source>
</evidence>
<protein>
    <submittedName>
        <fullName evidence="1">Uncharacterized protein</fullName>
    </submittedName>
</protein>